<dbReference type="GO" id="GO:0008270">
    <property type="term" value="F:zinc ion binding"/>
    <property type="evidence" value="ECO:0007669"/>
    <property type="project" value="InterPro"/>
</dbReference>
<feature type="compositionally biased region" description="Polar residues" evidence="6">
    <location>
        <begin position="469"/>
        <end position="491"/>
    </location>
</feature>
<keyword evidence="2" id="KW-0805">Transcription regulation</keyword>
<accession>A0A0N1HFD0</accession>
<name>A0A0N1HFD0_9EURO</name>
<proteinExistence type="predicted"/>
<keyword evidence="1" id="KW-0862">Zinc</keyword>
<dbReference type="Proteomes" id="UP000038010">
    <property type="component" value="Unassembled WGS sequence"/>
</dbReference>
<comment type="caution">
    <text evidence="8">The sequence shown here is derived from an EMBL/GenBank/DDBJ whole genome shotgun (WGS) entry which is preliminary data.</text>
</comment>
<evidence type="ECO:0000256" key="2">
    <source>
        <dbReference type="ARBA" id="ARBA00023015"/>
    </source>
</evidence>
<dbReference type="GO" id="GO:0006351">
    <property type="term" value="P:DNA-templated transcription"/>
    <property type="evidence" value="ECO:0007669"/>
    <property type="project" value="InterPro"/>
</dbReference>
<dbReference type="GeneID" id="28741155"/>
<keyword evidence="4" id="KW-0804">Transcription</keyword>
<dbReference type="Pfam" id="PF04082">
    <property type="entry name" value="Fungal_trans"/>
    <property type="match status" value="1"/>
</dbReference>
<evidence type="ECO:0000313" key="9">
    <source>
        <dbReference type="Proteomes" id="UP000038010"/>
    </source>
</evidence>
<dbReference type="CDD" id="cd12148">
    <property type="entry name" value="fungal_TF_MHR"/>
    <property type="match status" value="1"/>
</dbReference>
<keyword evidence="3" id="KW-0238">DNA-binding</keyword>
<dbReference type="SMART" id="SM00906">
    <property type="entry name" value="Fungal_trans"/>
    <property type="match status" value="1"/>
</dbReference>
<evidence type="ECO:0000259" key="7">
    <source>
        <dbReference type="SMART" id="SM00906"/>
    </source>
</evidence>
<evidence type="ECO:0000256" key="1">
    <source>
        <dbReference type="ARBA" id="ARBA00022833"/>
    </source>
</evidence>
<dbReference type="InterPro" id="IPR007219">
    <property type="entry name" value="XnlR_reg_dom"/>
</dbReference>
<dbReference type="STRING" id="1664694.A0A0N1HFD0"/>
<protein>
    <submittedName>
        <fullName evidence="8">Cutinase transcription factor 1 beta</fullName>
    </submittedName>
</protein>
<dbReference type="VEuPathDB" id="FungiDB:AB675_8799"/>
<dbReference type="InterPro" id="IPR052073">
    <property type="entry name" value="Amide_Lactam_Regulators"/>
</dbReference>
<dbReference type="GO" id="GO:0003677">
    <property type="term" value="F:DNA binding"/>
    <property type="evidence" value="ECO:0007669"/>
    <property type="project" value="UniProtKB-KW"/>
</dbReference>
<feature type="domain" description="Xylanolytic transcriptional activator regulatory" evidence="7">
    <location>
        <begin position="173"/>
        <end position="245"/>
    </location>
</feature>
<evidence type="ECO:0000256" key="3">
    <source>
        <dbReference type="ARBA" id="ARBA00023125"/>
    </source>
</evidence>
<feature type="compositionally biased region" description="Basic and acidic residues" evidence="6">
    <location>
        <begin position="457"/>
        <end position="468"/>
    </location>
</feature>
<dbReference type="RefSeq" id="XP_018004383.1">
    <property type="nucleotide sequence ID" value="XM_018149276.1"/>
</dbReference>
<dbReference type="EMBL" id="LFJN01000003">
    <property type="protein sequence ID" value="KPI44420.1"/>
    <property type="molecule type" value="Genomic_DNA"/>
</dbReference>
<evidence type="ECO:0000256" key="4">
    <source>
        <dbReference type="ARBA" id="ARBA00023163"/>
    </source>
</evidence>
<evidence type="ECO:0000256" key="5">
    <source>
        <dbReference type="ARBA" id="ARBA00023242"/>
    </source>
</evidence>
<dbReference type="PANTHER" id="PTHR47171:SF3">
    <property type="entry name" value="FARA-RELATED"/>
    <property type="match status" value="1"/>
</dbReference>
<gene>
    <name evidence="8" type="ORF">AB675_8799</name>
</gene>
<keyword evidence="5" id="KW-0539">Nucleus</keyword>
<evidence type="ECO:0000256" key="6">
    <source>
        <dbReference type="SAM" id="MobiDB-lite"/>
    </source>
</evidence>
<dbReference type="AlphaFoldDB" id="A0A0N1HFD0"/>
<organism evidence="8 9">
    <name type="scientific">Cyphellophora attinorum</name>
    <dbReference type="NCBI Taxonomy" id="1664694"/>
    <lineage>
        <taxon>Eukaryota</taxon>
        <taxon>Fungi</taxon>
        <taxon>Dikarya</taxon>
        <taxon>Ascomycota</taxon>
        <taxon>Pezizomycotina</taxon>
        <taxon>Eurotiomycetes</taxon>
        <taxon>Chaetothyriomycetidae</taxon>
        <taxon>Chaetothyriales</taxon>
        <taxon>Cyphellophoraceae</taxon>
        <taxon>Cyphellophora</taxon>
    </lineage>
</organism>
<keyword evidence="9" id="KW-1185">Reference proteome</keyword>
<feature type="region of interest" description="Disordered" evidence="6">
    <location>
        <begin position="449"/>
        <end position="516"/>
    </location>
</feature>
<sequence>MKYLVHEVGDPFKHVGSSKLWGDNLQRSLTDRFTPATLSKLEQLRSWNEQHARAMEALEPIEGPLSEELLAAFFDQAHPFFPIIDEEDFRRNYMAGQASHLLLNALYCVATIHCGNSVIQRLGFDSRYLATVTFYQRAKFLFDSDYDTDGITNLQACVLLINWWGSPMEQKDTWHWLGVAAHLAQSLGMHRAKSYSILDPGRRKLWRRIWWVLFINDIHHAAVFGRPPHIHSQYSDVEPLNADDVFASRTNDRTSDEADVSLVDLCKLALVLNKCLLTKFAASVTPRAISDAYSELVDCSDRFVSRVTQNSGTLTLAHGFYPAVLRLIHLDYLIVMQRMLSPSAPGIDTSDIVKHAGLISRILEDFLSSAPDLVTRLPFLTFPAIFCSILVNVISIRKQPGNFAILAEHRANLAMVILDQLQDRWPLVVWTRYLLQVLLKDTKRAPPALAAAEPTDEYARSDQSRNDKSNSQTNSTPQTPAVPGATQQQQRRSPDVGIGSGGDSRDTNRTAISDSSRFNPEIEADLSFSPMPFLFPLNSLLEDAGMEYWDLEQGFGNFDT</sequence>
<dbReference type="PANTHER" id="PTHR47171">
    <property type="entry name" value="FARA-RELATED"/>
    <property type="match status" value="1"/>
</dbReference>
<evidence type="ECO:0000313" key="8">
    <source>
        <dbReference type="EMBL" id="KPI44420.1"/>
    </source>
</evidence>
<reference evidence="8 9" key="1">
    <citation type="submission" date="2015-06" db="EMBL/GenBank/DDBJ databases">
        <title>Draft genome of the ant-associated black yeast Phialophora attae CBS 131958.</title>
        <authorList>
            <person name="Moreno L.F."/>
            <person name="Stielow B.J."/>
            <person name="de Hoog S."/>
            <person name="Vicente V.A."/>
            <person name="Weiss V.A."/>
            <person name="de Vries M."/>
            <person name="Cruz L.M."/>
            <person name="Souza E.M."/>
        </authorList>
    </citation>
    <scope>NUCLEOTIDE SEQUENCE [LARGE SCALE GENOMIC DNA]</scope>
    <source>
        <strain evidence="8 9">CBS 131958</strain>
    </source>
</reference>
<dbReference type="OrthoDB" id="5121955at2759"/>